<protein>
    <submittedName>
        <fullName evidence="5">Putative nucleotide-binding alpha-beta plait domain-containing protein</fullName>
    </submittedName>
    <submittedName>
        <fullName evidence="4">RNA recognition motif</fullName>
    </submittedName>
</protein>
<dbReference type="InterPro" id="IPR012677">
    <property type="entry name" value="Nucleotide-bd_a/b_plait_sf"/>
</dbReference>
<evidence type="ECO:0000313" key="7">
    <source>
        <dbReference type="Proteomes" id="UP000002051"/>
    </source>
</evidence>
<evidence type="ECO:0000256" key="1">
    <source>
        <dbReference type="ARBA" id="ARBA00022884"/>
    </source>
</evidence>
<dbReference type="SUPFAM" id="SSF54928">
    <property type="entry name" value="RNA-binding domain, RBD"/>
    <property type="match status" value="2"/>
</dbReference>
<dbReference type="PROSITE" id="PS50102">
    <property type="entry name" value="RRM"/>
    <property type="match status" value="1"/>
</dbReference>
<dbReference type="AlphaFoldDB" id="A0A072UPH6"/>
<evidence type="ECO:0000256" key="2">
    <source>
        <dbReference type="PROSITE-ProRule" id="PRU00176"/>
    </source>
</evidence>
<dbReference type="HOGENOM" id="CLU_012062_15_4_1"/>
<dbReference type="PANTHER" id="PTHR48025:SF14">
    <property type="entry name" value="NUCLEOTIDE-BINDING ALPHA-BETA PLAIT DOMAIN-CONTAINING PROTEIN-RELATED"/>
    <property type="match status" value="1"/>
</dbReference>
<dbReference type="EMBL" id="CM001220">
    <property type="protein sequence ID" value="KEH31744.1"/>
    <property type="molecule type" value="Genomic_DNA"/>
</dbReference>
<dbReference type="PANTHER" id="PTHR48025">
    <property type="entry name" value="OS02G0815200 PROTEIN"/>
    <property type="match status" value="1"/>
</dbReference>
<dbReference type="EMBL" id="PSQE01000004">
    <property type="protein sequence ID" value="RHN63425.1"/>
    <property type="molecule type" value="Genomic_DNA"/>
</dbReference>
<reference evidence="8" key="4">
    <citation type="journal article" date="2018" name="Nat. Plants">
        <title>Whole-genome landscape of Medicago truncatula symbiotic genes.</title>
        <authorList>
            <person name="Pecrix Y."/>
            <person name="Staton S.E."/>
            <person name="Sallet E."/>
            <person name="Lelandais-Briere C."/>
            <person name="Moreau S."/>
            <person name="Carrere S."/>
            <person name="Blein T."/>
            <person name="Jardinaud M.F."/>
            <person name="Latrasse D."/>
            <person name="Zouine M."/>
            <person name="Zahm M."/>
            <person name="Kreplak J."/>
            <person name="Mayjonade B."/>
            <person name="Satge C."/>
            <person name="Perez M."/>
            <person name="Cauet S."/>
            <person name="Marande W."/>
            <person name="Chantry-Darmon C."/>
            <person name="Lopez-Roques C."/>
            <person name="Bouchez O."/>
            <person name="Berard A."/>
            <person name="Debelle F."/>
            <person name="Munos S."/>
            <person name="Bendahmane A."/>
            <person name="Berges H."/>
            <person name="Niebel A."/>
            <person name="Buitink J."/>
            <person name="Frugier F."/>
            <person name="Benhamed M."/>
            <person name="Crespi M."/>
            <person name="Gouzy J."/>
            <person name="Gamas P."/>
        </authorList>
    </citation>
    <scope>NUCLEOTIDE SEQUENCE [LARGE SCALE GENOMIC DNA]</scope>
    <source>
        <strain evidence="8">cv. Jemalong A17</strain>
    </source>
</reference>
<reference evidence="4 7" key="2">
    <citation type="journal article" date="2014" name="BMC Genomics">
        <title>An improved genome release (version Mt4.0) for the model legume Medicago truncatula.</title>
        <authorList>
            <person name="Tang H."/>
            <person name="Krishnakumar V."/>
            <person name="Bidwell S."/>
            <person name="Rosen B."/>
            <person name="Chan A."/>
            <person name="Zhou S."/>
            <person name="Gentzbittel L."/>
            <person name="Childs K.L."/>
            <person name="Yandell M."/>
            <person name="Gundlach H."/>
            <person name="Mayer K.F."/>
            <person name="Schwartz D.C."/>
            <person name="Town C.D."/>
        </authorList>
    </citation>
    <scope>GENOME REANNOTATION</scope>
    <source>
        <strain evidence="4">A17</strain>
        <strain evidence="6 7">cv. Jemalong A17</strain>
    </source>
</reference>
<dbReference type="InterPro" id="IPR050502">
    <property type="entry name" value="Euk_RNA-bind_prot"/>
</dbReference>
<proteinExistence type="predicted"/>
<dbReference type="Pfam" id="PF00076">
    <property type="entry name" value="RRM_1"/>
    <property type="match status" value="1"/>
</dbReference>
<dbReference type="InterPro" id="IPR000504">
    <property type="entry name" value="RRM_dom"/>
</dbReference>
<reference evidence="5" key="5">
    <citation type="journal article" date="2018" name="Nat. Plants">
        <title>Whole-genome landscape of Medicago truncatula symbiotic genes.</title>
        <authorList>
            <person name="Pecrix Y."/>
            <person name="Gamas P."/>
            <person name="Carrere S."/>
        </authorList>
    </citation>
    <scope>NUCLEOTIDE SEQUENCE</scope>
    <source>
        <tissue evidence="5">Leaves</tissue>
    </source>
</reference>
<reference evidence="6" key="3">
    <citation type="submission" date="2015-04" db="UniProtKB">
        <authorList>
            <consortium name="EnsemblPlants"/>
        </authorList>
    </citation>
    <scope>IDENTIFICATION</scope>
    <source>
        <strain evidence="6">cv. Jemalong A17</strain>
    </source>
</reference>
<evidence type="ECO:0000313" key="6">
    <source>
        <dbReference type="EnsemblPlants" id="KEH31744"/>
    </source>
</evidence>
<keyword evidence="1 2" id="KW-0694">RNA-binding</keyword>
<accession>A0A072UPH6</accession>
<dbReference type="GO" id="GO:0009507">
    <property type="term" value="C:chloroplast"/>
    <property type="evidence" value="ECO:0007669"/>
    <property type="project" value="GOC"/>
</dbReference>
<dbReference type="EnsemblPlants" id="KEH31744">
    <property type="protein sequence ID" value="KEH31744"/>
    <property type="gene ID" value="MTR_4g104450"/>
</dbReference>
<dbReference type="Gramene" id="rna26123">
    <property type="protein sequence ID" value="RHN63425.1"/>
    <property type="gene ID" value="gene26123"/>
</dbReference>
<sequence>MFGCVTMSTVEEVEKAMKKFNGYELAGNFLTVSKDDIRNTLPDLPKRPHAFDSPFSVYVTKLSRSIENNEHLEQLFSKHGKVECAELICDKVSSRSRGYGFVTM</sequence>
<dbReference type="Gene3D" id="3.30.70.330">
    <property type="match status" value="2"/>
</dbReference>
<dbReference type="Proteomes" id="UP000265566">
    <property type="component" value="Chromosome 4"/>
</dbReference>
<dbReference type="GO" id="GO:0003729">
    <property type="term" value="F:mRNA binding"/>
    <property type="evidence" value="ECO:0000318"/>
    <property type="project" value="GO_Central"/>
</dbReference>
<organism evidence="4 7">
    <name type="scientific">Medicago truncatula</name>
    <name type="common">Barrel medic</name>
    <name type="synonym">Medicago tribuloides</name>
    <dbReference type="NCBI Taxonomy" id="3880"/>
    <lineage>
        <taxon>Eukaryota</taxon>
        <taxon>Viridiplantae</taxon>
        <taxon>Streptophyta</taxon>
        <taxon>Embryophyta</taxon>
        <taxon>Tracheophyta</taxon>
        <taxon>Spermatophyta</taxon>
        <taxon>Magnoliopsida</taxon>
        <taxon>eudicotyledons</taxon>
        <taxon>Gunneridae</taxon>
        <taxon>Pentapetalae</taxon>
        <taxon>rosids</taxon>
        <taxon>fabids</taxon>
        <taxon>Fabales</taxon>
        <taxon>Fabaceae</taxon>
        <taxon>Papilionoideae</taxon>
        <taxon>50 kb inversion clade</taxon>
        <taxon>NPAAA clade</taxon>
        <taxon>Hologalegina</taxon>
        <taxon>IRL clade</taxon>
        <taxon>Trifolieae</taxon>
        <taxon>Medicago</taxon>
    </lineage>
</organism>
<keyword evidence="7" id="KW-1185">Reference proteome</keyword>
<feature type="domain" description="RRM" evidence="3">
    <location>
        <begin position="55"/>
        <end position="104"/>
    </location>
</feature>
<dbReference type="InterPro" id="IPR035979">
    <property type="entry name" value="RBD_domain_sf"/>
</dbReference>
<gene>
    <name evidence="6" type="primary">25493683</name>
    <name evidence="4" type="ordered locus">MTR_4g104450</name>
    <name evidence="5" type="ORF">MtrunA17_Chr4g0058141</name>
</gene>
<dbReference type="GO" id="GO:1901259">
    <property type="term" value="P:chloroplast rRNA processing"/>
    <property type="evidence" value="ECO:0000318"/>
    <property type="project" value="GO_Central"/>
</dbReference>
<evidence type="ECO:0000313" key="4">
    <source>
        <dbReference type="EMBL" id="KEH31744.1"/>
    </source>
</evidence>
<name>A0A072UPH6_MEDTR</name>
<dbReference type="Proteomes" id="UP000002051">
    <property type="component" value="Chromosome 4"/>
</dbReference>
<evidence type="ECO:0000313" key="5">
    <source>
        <dbReference type="EMBL" id="RHN63425.1"/>
    </source>
</evidence>
<evidence type="ECO:0000259" key="3">
    <source>
        <dbReference type="PROSITE" id="PS50102"/>
    </source>
</evidence>
<dbReference type="STRING" id="3880.A0A072UPH6"/>
<evidence type="ECO:0000313" key="8">
    <source>
        <dbReference type="Proteomes" id="UP000265566"/>
    </source>
</evidence>
<reference evidence="4 7" key="1">
    <citation type="journal article" date="2011" name="Nature">
        <title>The Medicago genome provides insight into the evolution of rhizobial symbioses.</title>
        <authorList>
            <person name="Young N.D."/>
            <person name="Debelle F."/>
            <person name="Oldroyd G.E."/>
            <person name="Geurts R."/>
            <person name="Cannon S.B."/>
            <person name="Udvardi M.K."/>
            <person name="Benedito V.A."/>
            <person name="Mayer K.F."/>
            <person name="Gouzy J."/>
            <person name="Schoof H."/>
            <person name="Van de Peer Y."/>
            <person name="Proost S."/>
            <person name="Cook D.R."/>
            <person name="Meyers B.C."/>
            <person name="Spannagl M."/>
            <person name="Cheung F."/>
            <person name="De Mita S."/>
            <person name="Krishnakumar V."/>
            <person name="Gundlach H."/>
            <person name="Zhou S."/>
            <person name="Mudge J."/>
            <person name="Bharti A.K."/>
            <person name="Murray J.D."/>
            <person name="Naoumkina M.A."/>
            <person name="Rosen B."/>
            <person name="Silverstein K.A."/>
            <person name="Tang H."/>
            <person name="Rombauts S."/>
            <person name="Zhao P.X."/>
            <person name="Zhou P."/>
            <person name="Barbe V."/>
            <person name="Bardou P."/>
            <person name="Bechner M."/>
            <person name="Bellec A."/>
            <person name="Berger A."/>
            <person name="Berges H."/>
            <person name="Bidwell S."/>
            <person name="Bisseling T."/>
            <person name="Choisne N."/>
            <person name="Couloux A."/>
            <person name="Denny R."/>
            <person name="Deshpande S."/>
            <person name="Dai X."/>
            <person name="Doyle J.J."/>
            <person name="Dudez A.M."/>
            <person name="Farmer A.D."/>
            <person name="Fouteau S."/>
            <person name="Franken C."/>
            <person name="Gibelin C."/>
            <person name="Gish J."/>
            <person name="Goldstein S."/>
            <person name="Gonzalez A.J."/>
            <person name="Green P.J."/>
            <person name="Hallab A."/>
            <person name="Hartog M."/>
            <person name="Hua A."/>
            <person name="Humphray S.J."/>
            <person name="Jeong D.H."/>
            <person name="Jing Y."/>
            <person name="Jocker A."/>
            <person name="Kenton S.M."/>
            <person name="Kim D.J."/>
            <person name="Klee K."/>
            <person name="Lai H."/>
            <person name="Lang C."/>
            <person name="Lin S."/>
            <person name="Macmil S.L."/>
            <person name="Magdelenat G."/>
            <person name="Matthews L."/>
            <person name="McCorrison J."/>
            <person name="Monaghan E.L."/>
            <person name="Mun J.H."/>
            <person name="Najar F.Z."/>
            <person name="Nicholson C."/>
            <person name="Noirot C."/>
            <person name="O'Bleness M."/>
            <person name="Paule C.R."/>
            <person name="Poulain J."/>
            <person name="Prion F."/>
            <person name="Qin B."/>
            <person name="Qu C."/>
            <person name="Retzel E.F."/>
            <person name="Riddle C."/>
            <person name="Sallet E."/>
            <person name="Samain S."/>
            <person name="Samson N."/>
            <person name="Sanders I."/>
            <person name="Saurat O."/>
            <person name="Scarpelli C."/>
            <person name="Schiex T."/>
            <person name="Segurens B."/>
            <person name="Severin A.J."/>
            <person name="Sherrier D.J."/>
            <person name="Shi R."/>
            <person name="Sims S."/>
            <person name="Singer S.R."/>
            <person name="Sinharoy S."/>
            <person name="Sterck L."/>
            <person name="Viollet A."/>
            <person name="Wang B.B."/>
            <person name="Wang K."/>
            <person name="Wang M."/>
            <person name="Wang X."/>
            <person name="Warfsmann J."/>
            <person name="Weissenbach J."/>
            <person name="White D.D."/>
            <person name="White J.D."/>
            <person name="Wiley G.B."/>
            <person name="Wincker P."/>
            <person name="Xing Y."/>
            <person name="Yang L."/>
            <person name="Yao Z."/>
            <person name="Ying F."/>
            <person name="Zhai J."/>
            <person name="Zhou L."/>
            <person name="Zuber A."/>
            <person name="Denarie J."/>
            <person name="Dixon R.A."/>
            <person name="May G.D."/>
            <person name="Schwartz D.C."/>
            <person name="Rogers J."/>
            <person name="Quetier F."/>
            <person name="Town C.D."/>
            <person name="Roe B.A."/>
        </authorList>
    </citation>
    <scope>NUCLEOTIDE SEQUENCE [LARGE SCALE GENOMIC DNA]</scope>
    <source>
        <strain evidence="4">A17</strain>
        <strain evidence="6 7">cv. Jemalong A17</strain>
    </source>
</reference>